<evidence type="ECO:0000259" key="3">
    <source>
        <dbReference type="Pfam" id="PF03202"/>
    </source>
</evidence>
<sequence length="628" mass="71065">MKFFKKRNALLILSALTTLSLTTVAASCGSNKDGDSTKIDYSNSKVKFATAQGNIWPLMRTLKPVIIEYNKQLAEYNKQQKDQNKDFQNFLEVELMTNEQTKADHSESQLAIQLATQLKDKNIENTYNLVLGNQAAAFQAHSYESLLELDDTSIKSDLFNERILKAHNTLAGQGIDSNKIYSIPFDVTDVDATVINLDIMSEILKLIKDNGGTVDENSEIYKKSDAASKAGSSIPEKSLFKKMKAKSTTAYNNLSINDKTFESILSIMDFSKKFYDGLSIDFNDTEGDATIFTIDYQEDTFFKVLKNETKKDLVETVEYKKENPQLVKFNIQDNSYQSKFKEIYEKFAGENEIKQKQKDGEAQKDKEGKVIPKQTFFNIRYAANGATDWASWDIRNYKTAIAFAPLVGINQTIKSPLSKKVFAENDDKIFNTFASNEDVLFKPQAMINSDSLKSATYLKGGSNIIPIKTGNEIFDKSTKRFLDFLYKGEMDDPELGGRIKVADYILETSSYVVPTKDYISNTKKQEYTQKMNEYEEKIKSNDPKAAQYELRKNNIKSALNTIESALSYQDNNSVELLNTYSLDGTSSEVVKLISKSLLDATKKADESHVYKDKEKLVEEILAKINNQK</sequence>
<name>A0A449A5K4_9BACT</name>
<dbReference type="Pfam" id="PF03202">
    <property type="entry name" value="Lipoprotein_10"/>
    <property type="match status" value="1"/>
</dbReference>
<reference evidence="4 5" key="1">
    <citation type="submission" date="2019-01" db="EMBL/GenBank/DDBJ databases">
        <authorList>
            <consortium name="Pathogen Informatics"/>
        </authorList>
    </citation>
    <scope>NUCLEOTIDE SEQUENCE [LARGE SCALE GENOMIC DNA]</scope>
    <source>
        <strain evidence="4 5">NCTC10166</strain>
    </source>
</reference>
<dbReference type="Proteomes" id="UP000289440">
    <property type="component" value="Chromosome"/>
</dbReference>
<comment type="similarity">
    <text evidence="1">Belongs to the MG185/MG260 family.</text>
</comment>
<feature type="signal peptide" evidence="2">
    <location>
        <begin position="1"/>
        <end position="25"/>
    </location>
</feature>
<gene>
    <name evidence="4" type="ORF">NCTC10166_00487</name>
</gene>
<dbReference type="InterPro" id="IPR004890">
    <property type="entry name" value="Lipoprotein_10_C"/>
</dbReference>
<dbReference type="EMBL" id="LR214951">
    <property type="protein sequence ID" value="VEU59509.1"/>
    <property type="molecule type" value="Genomic_DNA"/>
</dbReference>
<feature type="chain" id="PRO_5019221500" description="Mycoplasma lipoprotein C-terminal domain-containing protein" evidence="2">
    <location>
        <begin position="26"/>
        <end position="628"/>
    </location>
</feature>
<dbReference type="RefSeq" id="WP_129719894.1">
    <property type="nucleotide sequence ID" value="NZ_LR214951.1"/>
</dbReference>
<proteinExistence type="inferred from homology"/>
<evidence type="ECO:0000256" key="2">
    <source>
        <dbReference type="SAM" id="SignalP"/>
    </source>
</evidence>
<evidence type="ECO:0000256" key="1">
    <source>
        <dbReference type="ARBA" id="ARBA00009031"/>
    </source>
</evidence>
<dbReference type="OrthoDB" id="394917at2"/>
<organism evidence="4 5">
    <name type="scientific">Mesomycoplasma neurolyticum</name>
    <dbReference type="NCBI Taxonomy" id="2120"/>
    <lineage>
        <taxon>Bacteria</taxon>
        <taxon>Bacillati</taxon>
        <taxon>Mycoplasmatota</taxon>
        <taxon>Mycoplasmoidales</taxon>
        <taxon>Metamycoplasmataceae</taxon>
        <taxon>Mesomycoplasma</taxon>
    </lineage>
</organism>
<dbReference type="InterPro" id="IPR054825">
    <property type="entry name" value="P68-like"/>
</dbReference>
<accession>A0A449A5K4</accession>
<keyword evidence="2" id="KW-0732">Signal</keyword>
<feature type="domain" description="Mycoplasma lipoprotein C-terminal" evidence="3">
    <location>
        <begin position="461"/>
        <end position="537"/>
    </location>
</feature>
<dbReference type="AlphaFoldDB" id="A0A449A5K4"/>
<keyword evidence="5" id="KW-1185">Reference proteome</keyword>
<dbReference type="NCBIfam" id="NF045826">
    <property type="entry name" value="lipo_P68"/>
    <property type="match status" value="1"/>
</dbReference>
<dbReference type="KEGG" id="mnu:NCTC10166_00487"/>
<evidence type="ECO:0000313" key="5">
    <source>
        <dbReference type="Proteomes" id="UP000289440"/>
    </source>
</evidence>
<dbReference type="PROSITE" id="PS51257">
    <property type="entry name" value="PROKAR_LIPOPROTEIN"/>
    <property type="match status" value="1"/>
</dbReference>
<evidence type="ECO:0000313" key="4">
    <source>
        <dbReference type="EMBL" id="VEU59509.1"/>
    </source>
</evidence>
<protein>
    <recommendedName>
        <fullName evidence="3">Mycoplasma lipoprotein C-terminal domain-containing protein</fullName>
    </recommendedName>
</protein>